<dbReference type="SFLD" id="SFLDF00027">
    <property type="entry name" value="p-type_atpase"/>
    <property type="match status" value="1"/>
</dbReference>
<dbReference type="SUPFAM" id="SSF111369">
    <property type="entry name" value="HlyD-like secretion proteins"/>
    <property type="match status" value="1"/>
</dbReference>
<dbReference type="Gene3D" id="3.40.1110.10">
    <property type="entry name" value="Calcium-transporting ATPase, cytoplasmic domain N"/>
    <property type="match status" value="1"/>
</dbReference>
<keyword evidence="6" id="KW-0479">Metal-binding</keyword>
<dbReference type="FunFam" id="3.40.50.1000:FF:000211">
    <property type="entry name" value="Plasma membrane ATPase"/>
    <property type="match status" value="1"/>
</dbReference>
<keyword evidence="8" id="KW-0067">ATP-binding</keyword>
<feature type="transmembrane region" description="Helical" evidence="14">
    <location>
        <begin position="631"/>
        <end position="652"/>
    </location>
</feature>
<keyword evidence="17" id="KW-1185">Reference proteome</keyword>
<dbReference type="NCBIfam" id="TIGR01647">
    <property type="entry name" value="ATPase-IIIA_H"/>
    <property type="match status" value="1"/>
</dbReference>
<evidence type="ECO:0000256" key="10">
    <source>
        <dbReference type="ARBA" id="ARBA00022967"/>
    </source>
</evidence>
<dbReference type="GO" id="GO:0120029">
    <property type="term" value="P:proton export across plasma membrane"/>
    <property type="evidence" value="ECO:0007669"/>
    <property type="project" value="InterPro"/>
</dbReference>
<evidence type="ECO:0000256" key="8">
    <source>
        <dbReference type="ARBA" id="ARBA00022840"/>
    </source>
</evidence>
<dbReference type="NCBIfam" id="TIGR01494">
    <property type="entry name" value="ATPase_P-type"/>
    <property type="match status" value="2"/>
</dbReference>
<evidence type="ECO:0000256" key="12">
    <source>
        <dbReference type="ARBA" id="ARBA00023136"/>
    </source>
</evidence>
<dbReference type="AlphaFoldDB" id="A0A1I4B818"/>
<proteinExistence type="inferred from homology"/>
<dbReference type="InterPro" id="IPR023298">
    <property type="entry name" value="ATPase_P-typ_TM_dom_sf"/>
</dbReference>
<organism evidence="16 17">
    <name type="scientific">Methylocapsa palsarum</name>
    <dbReference type="NCBI Taxonomy" id="1612308"/>
    <lineage>
        <taxon>Bacteria</taxon>
        <taxon>Pseudomonadati</taxon>
        <taxon>Pseudomonadota</taxon>
        <taxon>Alphaproteobacteria</taxon>
        <taxon>Hyphomicrobiales</taxon>
        <taxon>Beijerinckiaceae</taxon>
        <taxon>Methylocapsa</taxon>
    </lineage>
</organism>
<dbReference type="PRINTS" id="PR00120">
    <property type="entry name" value="HATPASE"/>
</dbReference>
<comment type="similarity">
    <text evidence="2">Belongs to the cation transport ATPase (P-type) (TC 3.A.3) family. Type IIIA subfamily.</text>
</comment>
<dbReference type="Pfam" id="PF00690">
    <property type="entry name" value="Cation_ATPase_N"/>
    <property type="match status" value="1"/>
</dbReference>
<dbReference type="GO" id="GO:0046872">
    <property type="term" value="F:metal ion binding"/>
    <property type="evidence" value="ECO:0007669"/>
    <property type="project" value="UniProtKB-KW"/>
</dbReference>
<dbReference type="CDD" id="cd02076">
    <property type="entry name" value="P-type_ATPase_H"/>
    <property type="match status" value="1"/>
</dbReference>
<feature type="region of interest" description="Disordered" evidence="13">
    <location>
        <begin position="830"/>
        <end position="854"/>
    </location>
</feature>
<dbReference type="SFLD" id="SFLDG00002">
    <property type="entry name" value="C1.7:_P-type_atpase_like"/>
    <property type="match status" value="1"/>
</dbReference>
<evidence type="ECO:0000256" key="14">
    <source>
        <dbReference type="SAM" id="Phobius"/>
    </source>
</evidence>
<dbReference type="Pfam" id="PF25954">
    <property type="entry name" value="Beta-barrel_RND_2"/>
    <property type="match status" value="1"/>
</dbReference>
<feature type="transmembrane region" description="Helical" evidence="14">
    <location>
        <begin position="759"/>
        <end position="782"/>
    </location>
</feature>
<feature type="transmembrane region" description="Helical" evidence="14">
    <location>
        <begin position="277"/>
        <end position="299"/>
    </location>
</feature>
<dbReference type="Gene3D" id="1.20.1110.10">
    <property type="entry name" value="Calcium-transporting ATPase, transmembrane domain"/>
    <property type="match status" value="1"/>
</dbReference>
<dbReference type="Gene3D" id="3.40.50.1000">
    <property type="entry name" value="HAD superfamily/HAD-like"/>
    <property type="match status" value="1"/>
</dbReference>
<keyword evidence="4" id="KW-0597">Phosphoprotein</keyword>
<evidence type="ECO:0000256" key="9">
    <source>
        <dbReference type="ARBA" id="ARBA00022842"/>
    </source>
</evidence>
<dbReference type="SUPFAM" id="SSF81653">
    <property type="entry name" value="Calcium ATPase, transduction domain A"/>
    <property type="match status" value="1"/>
</dbReference>
<gene>
    <name evidence="16" type="ORF">SAMN05444581_11358</name>
</gene>
<feature type="compositionally biased region" description="Polar residues" evidence="13">
    <location>
        <begin position="838"/>
        <end position="854"/>
    </location>
</feature>
<evidence type="ECO:0000256" key="5">
    <source>
        <dbReference type="ARBA" id="ARBA00022692"/>
    </source>
</evidence>
<dbReference type="Gene3D" id="2.40.50.100">
    <property type="match status" value="1"/>
</dbReference>
<dbReference type="PRINTS" id="PR00119">
    <property type="entry name" value="CATATPASE"/>
</dbReference>
<dbReference type="GO" id="GO:0016887">
    <property type="term" value="F:ATP hydrolysis activity"/>
    <property type="evidence" value="ECO:0007669"/>
    <property type="project" value="InterPro"/>
</dbReference>
<dbReference type="Pfam" id="PF00122">
    <property type="entry name" value="E1-E2_ATPase"/>
    <property type="match status" value="1"/>
</dbReference>
<dbReference type="InterPro" id="IPR044492">
    <property type="entry name" value="P_typ_ATPase_HD_dom"/>
</dbReference>
<keyword evidence="9" id="KW-0460">Magnesium</keyword>
<dbReference type="NCBIfam" id="TIGR01730">
    <property type="entry name" value="RND_mfp"/>
    <property type="match status" value="1"/>
</dbReference>
<dbReference type="Gene3D" id="2.70.150.10">
    <property type="entry name" value="Calcium-transporting ATPase, cytoplasmic transduction domain A"/>
    <property type="match status" value="1"/>
</dbReference>
<evidence type="ECO:0000256" key="7">
    <source>
        <dbReference type="ARBA" id="ARBA00022741"/>
    </source>
</evidence>
<feature type="transmembrane region" description="Helical" evidence="14">
    <location>
        <begin position="726"/>
        <end position="747"/>
    </location>
</feature>
<keyword evidence="7" id="KW-0547">Nucleotide-binding</keyword>
<dbReference type="GO" id="GO:0005524">
    <property type="term" value="F:ATP binding"/>
    <property type="evidence" value="ECO:0007669"/>
    <property type="project" value="UniProtKB-KW"/>
</dbReference>
<dbReference type="SMART" id="SM00831">
    <property type="entry name" value="Cation_ATPase_N"/>
    <property type="match status" value="1"/>
</dbReference>
<dbReference type="InterPro" id="IPR058625">
    <property type="entry name" value="MdtA-like_BSH"/>
</dbReference>
<evidence type="ECO:0000256" key="11">
    <source>
        <dbReference type="ARBA" id="ARBA00022989"/>
    </source>
</evidence>
<evidence type="ECO:0000313" key="17">
    <source>
        <dbReference type="Proteomes" id="UP000198755"/>
    </source>
</evidence>
<feature type="transmembrane region" description="Helical" evidence="14">
    <location>
        <begin position="244"/>
        <end position="265"/>
    </location>
</feature>
<evidence type="ECO:0000256" key="13">
    <source>
        <dbReference type="SAM" id="MobiDB-lite"/>
    </source>
</evidence>
<dbReference type="Gene3D" id="2.40.30.170">
    <property type="match status" value="1"/>
</dbReference>
<dbReference type="InterPro" id="IPR006534">
    <property type="entry name" value="P-type_ATPase_IIIA"/>
</dbReference>
<feature type="transmembrane region" description="Helical" evidence="14">
    <location>
        <begin position="69"/>
        <end position="91"/>
    </location>
</feature>
<dbReference type="InterPro" id="IPR004014">
    <property type="entry name" value="ATPase_P-typ_cation-transptr_N"/>
</dbReference>
<dbReference type="SUPFAM" id="SSF56784">
    <property type="entry name" value="HAD-like"/>
    <property type="match status" value="1"/>
</dbReference>
<feature type="transmembrane region" description="Helical" evidence="14">
    <location>
        <begin position="788"/>
        <end position="804"/>
    </location>
</feature>
<dbReference type="FunFam" id="2.70.150.10:FF:000004">
    <property type="entry name" value="Plasma membrane ATPase"/>
    <property type="match status" value="1"/>
</dbReference>
<dbReference type="InterPro" id="IPR058792">
    <property type="entry name" value="Beta-barrel_RND_2"/>
</dbReference>
<evidence type="ECO:0000256" key="2">
    <source>
        <dbReference type="ARBA" id="ARBA00008804"/>
    </source>
</evidence>
<dbReference type="EMBL" id="FOSN01000013">
    <property type="protein sequence ID" value="SFK64277.1"/>
    <property type="molecule type" value="Genomic_DNA"/>
</dbReference>
<dbReference type="PROSITE" id="PS00154">
    <property type="entry name" value="ATPASE_E1_E2"/>
    <property type="match status" value="1"/>
</dbReference>
<dbReference type="GO" id="GO:0016020">
    <property type="term" value="C:membrane"/>
    <property type="evidence" value="ECO:0007669"/>
    <property type="project" value="UniProtKB-SubCell"/>
</dbReference>
<dbReference type="InterPro" id="IPR059000">
    <property type="entry name" value="ATPase_P-type_domA"/>
</dbReference>
<dbReference type="FunFam" id="3.40.1110.10:FF:000005">
    <property type="entry name" value="Plasma membrane ATPase"/>
    <property type="match status" value="1"/>
</dbReference>
<comment type="similarity">
    <text evidence="3">Belongs to the membrane fusion protein (MFP) (TC 8.A.1) family.</text>
</comment>
<dbReference type="PANTHER" id="PTHR42861">
    <property type="entry name" value="CALCIUM-TRANSPORTING ATPASE"/>
    <property type="match status" value="1"/>
</dbReference>
<evidence type="ECO:0000259" key="15">
    <source>
        <dbReference type="SMART" id="SM00831"/>
    </source>
</evidence>
<keyword evidence="12 14" id="KW-0472">Membrane</keyword>
<evidence type="ECO:0000256" key="6">
    <source>
        <dbReference type="ARBA" id="ARBA00022723"/>
    </source>
</evidence>
<feature type="transmembrane region" description="Helical" evidence="14">
    <location>
        <begin position="658"/>
        <end position="678"/>
    </location>
</feature>
<feature type="transmembrane region" description="Helical" evidence="14">
    <location>
        <begin position="870"/>
        <end position="889"/>
    </location>
</feature>
<keyword evidence="10" id="KW-1278">Translocase</keyword>
<evidence type="ECO:0000313" key="16">
    <source>
        <dbReference type="EMBL" id="SFK64277.1"/>
    </source>
</evidence>
<evidence type="ECO:0000256" key="3">
    <source>
        <dbReference type="ARBA" id="ARBA00009477"/>
    </source>
</evidence>
<evidence type="ECO:0000256" key="4">
    <source>
        <dbReference type="ARBA" id="ARBA00022553"/>
    </source>
</evidence>
<name>A0A1I4B818_9HYPH</name>
<dbReference type="OrthoDB" id="391538at2"/>
<keyword evidence="11 14" id="KW-1133">Transmembrane helix</keyword>
<dbReference type="InterPro" id="IPR001757">
    <property type="entry name" value="P_typ_ATPase"/>
</dbReference>
<dbReference type="Pfam" id="PF25917">
    <property type="entry name" value="BSH_RND"/>
    <property type="match status" value="1"/>
</dbReference>
<dbReference type="InterPro" id="IPR006143">
    <property type="entry name" value="RND_pump_MFP"/>
</dbReference>
<dbReference type="Pfam" id="PF00702">
    <property type="entry name" value="Hydrolase"/>
    <property type="match status" value="1"/>
</dbReference>
<comment type="subcellular location">
    <subcellularLocation>
        <location evidence="1">Membrane</location>
        <topology evidence="1">Multi-pass membrane protein</topology>
    </subcellularLocation>
</comment>
<dbReference type="GO" id="GO:0008553">
    <property type="term" value="F:P-type proton-exporting transporter activity"/>
    <property type="evidence" value="ECO:0007669"/>
    <property type="project" value="InterPro"/>
</dbReference>
<feature type="transmembrane region" description="Helical" evidence="14">
    <location>
        <begin position="97"/>
        <end position="113"/>
    </location>
</feature>
<dbReference type="SUPFAM" id="SSF81665">
    <property type="entry name" value="Calcium ATPase, transmembrane domain M"/>
    <property type="match status" value="1"/>
</dbReference>
<keyword evidence="5 14" id="KW-0812">Transmembrane</keyword>
<accession>A0A1I4B818</accession>
<evidence type="ECO:0000256" key="1">
    <source>
        <dbReference type="ARBA" id="ARBA00004141"/>
    </source>
</evidence>
<sequence length="1174" mass="126416">MPKSDVAQPKAPRSKPLTEGDLKSLPLPEVEKELGSTPEGLSQAEAERRLTQYGPNEIEEKKTNPILKFLSYFWGPIPWMIEVAVILSGVVRHWPDFFIILLLLLANAFVGFWEERQAGNAIAALKATLAIKARVKRDGKWTAPAARDLVPGDVIRLRLGDIVPADARLLEGDPVEVDQSALTGESLPVTRNLGDAVFSGSILRQGETGAMVYATGADTYFGKTAQLVQDVHTVSHFQRAVLKIGNYLIVLAVALVGVIIAFAMFRGDPILTTLQFALVLTVAAIPVAMPTVLSVTMAVGARLLAKKQAVISHLVAIEELAGVDILCADKTGTLTQNRLTLGDSFSVNNVPADQVILNAALASRADNNDTIDLAVLGGLKGNEALKGYDVTHFQPFDPVHKRTEAAVKDADGRAFKVTKGAPQVILALSANAEQVKAAVDKAIDGFAVRGFRSLGVARADGDGQWQFLGVLPLFDPPREDAKATIAMARQMGVKVMMVTGDALAIAEETAKKLAMGANILDARSLGDEKQQESAAKALTIEKADGFAQVFPEHKFHIVDDLQKRGHIVGMTGDGVNDAPALKKADCGIAVSGATDAARAAADIVLMTPGLSVIIDAIKESRRIFQRMNSYAIYRIAETLRVLFFMTLAILIFNFYPLTAVMIVMLALLNDGAILSIAYDNVHYKDKPEAWNMRLVLGVATALGVIGVVAAFGLFYLGERVFHLNRALIQTLMYLKLSVAGHLTIFLTRTRGPFWSIRPARILLMAVFSTQAIATLIAVYGVFMTPLGWGWALFVWGYALAWFLVNDRVKLLAYSILDPAVKDAARTPEAWTWREPPHQRTSAGSSGRGQFQSDGTANQTAFGWVPAHWRISAVAVSAIVLAFGGGWFYWSTHRTAPVHYATQKLGFGQIARTITARGVVAPLATVPVEAGVSGVVQAISCATNTKVKAGQLCAKIDPHPYQVIADQDAADLSAAEARSQNDEVALTRTQAAFEHREFLARRRAISKKALKVSRNALERAQARTTRDEETVAQLQADAETSRSKLLQTDIISPIDGTVVSRDAERGQLVAAGSEEPLFRIAADVSVIRINASISDLAIGEIKLRDKASITVDSSPGRSFPGEVTEIGPSQHTIKGITAYDVVITAANPDLMLDPGMAATIKIVAASRKDALRSPD</sequence>
<reference evidence="16 17" key="1">
    <citation type="submission" date="2016-10" db="EMBL/GenBank/DDBJ databases">
        <authorList>
            <person name="de Groot N.N."/>
        </authorList>
    </citation>
    <scope>NUCLEOTIDE SEQUENCE [LARGE SCALE GENOMIC DNA]</scope>
    <source>
        <strain evidence="16 17">NE2</strain>
    </source>
</reference>
<dbReference type="InterPro" id="IPR023299">
    <property type="entry name" value="ATPase_P-typ_cyto_dom_N"/>
</dbReference>
<dbReference type="InterPro" id="IPR023214">
    <property type="entry name" value="HAD_sf"/>
</dbReference>
<dbReference type="STRING" id="1612308.SAMN05444581_11358"/>
<feature type="region of interest" description="Disordered" evidence="13">
    <location>
        <begin position="1"/>
        <end position="42"/>
    </location>
</feature>
<dbReference type="InterPro" id="IPR018303">
    <property type="entry name" value="ATPase_P-typ_P_site"/>
</dbReference>
<dbReference type="SFLD" id="SFLDS00003">
    <property type="entry name" value="Haloacid_Dehalogenase"/>
    <property type="match status" value="1"/>
</dbReference>
<protein>
    <submittedName>
        <fullName evidence="16">H+-transporting ATPase</fullName>
    </submittedName>
</protein>
<feature type="transmembrane region" description="Helical" evidence="14">
    <location>
        <begin position="690"/>
        <end position="714"/>
    </location>
</feature>
<dbReference type="Proteomes" id="UP000198755">
    <property type="component" value="Unassembled WGS sequence"/>
</dbReference>
<dbReference type="InterPro" id="IPR008250">
    <property type="entry name" value="ATPase_P-typ_transduc_dom_A_sf"/>
</dbReference>
<feature type="domain" description="Cation-transporting P-type ATPase N-terminal" evidence="15">
    <location>
        <begin position="21"/>
        <end position="93"/>
    </location>
</feature>
<dbReference type="RefSeq" id="WP_091684737.1">
    <property type="nucleotide sequence ID" value="NZ_FOSN01000013.1"/>
</dbReference>
<dbReference type="InterPro" id="IPR036412">
    <property type="entry name" value="HAD-like_sf"/>
</dbReference>